<dbReference type="InterPro" id="IPR028098">
    <property type="entry name" value="Glyco_trans_4-like_N"/>
</dbReference>
<dbReference type="SUPFAM" id="SSF53756">
    <property type="entry name" value="UDP-Glycosyltransferase/glycogen phosphorylase"/>
    <property type="match status" value="1"/>
</dbReference>
<keyword evidence="4" id="KW-1185">Reference proteome</keyword>
<dbReference type="PANTHER" id="PTHR45947">
    <property type="entry name" value="SULFOQUINOVOSYL TRANSFERASE SQD2"/>
    <property type="match status" value="1"/>
</dbReference>
<keyword evidence="3" id="KW-0328">Glycosyltransferase</keyword>
<protein>
    <submittedName>
        <fullName evidence="3">Glycosyltransferase family 4 protein</fullName>
        <ecNumber evidence="3">2.4.-.-</ecNumber>
    </submittedName>
</protein>
<dbReference type="InterPro" id="IPR001296">
    <property type="entry name" value="Glyco_trans_1"/>
</dbReference>
<reference evidence="3 4" key="1">
    <citation type="submission" date="2024-01" db="EMBL/GenBank/DDBJ databases">
        <title>Multi-omics insights into the function and evolution of sodium benzoate biodegradation pathways in Benzoatithermus flavus gen. nov., sp. nov. from hot spring.</title>
        <authorList>
            <person name="Hu C.-J."/>
            <person name="Li W.-J."/>
        </authorList>
    </citation>
    <scope>NUCLEOTIDE SEQUENCE [LARGE SCALE GENOMIC DNA]</scope>
    <source>
        <strain evidence="3 4">SYSU G07066</strain>
    </source>
</reference>
<dbReference type="RefSeq" id="WP_418161347.1">
    <property type="nucleotide sequence ID" value="NZ_JBBLZC010000028.1"/>
</dbReference>
<feature type="domain" description="Glycosyl transferase family 1" evidence="1">
    <location>
        <begin position="197"/>
        <end position="333"/>
    </location>
</feature>
<dbReference type="Pfam" id="PF00534">
    <property type="entry name" value="Glycos_transf_1"/>
    <property type="match status" value="1"/>
</dbReference>
<gene>
    <name evidence="3" type="ORF">U1T56_20280</name>
</gene>
<evidence type="ECO:0000259" key="2">
    <source>
        <dbReference type="Pfam" id="PF13439"/>
    </source>
</evidence>
<dbReference type="EMBL" id="JBBLZC010000028">
    <property type="protein sequence ID" value="MEK0085498.1"/>
    <property type="molecule type" value="Genomic_DNA"/>
</dbReference>
<comment type="caution">
    <text evidence="3">The sequence shown here is derived from an EMBL/GenBank/DDBJ whole genome shotgun (WGS) entry which is preliminary data.</text>
</comment>
<dbReference type="InterPro" id="IPR050194">
    <property type="entry name" value="Glycosyltransferase_grp1"/>
</dbReference>
<evidence type="ECO:0000259" key="1">
    <source>
        <dbReference type="Pfam" id="PF00534"/>
    </source>
</evidence>
<feature type="domain" description="Glycosyltransferase subfamily 4-like N-terminal" evidence="2">
    <location>
        <begin position="16"/>
        <end position="178"/>
    </location>
</feature>
<dbReference type="CDD" id="cd03801">
    <property type="entry name" value="GT4_PimA-like"/>
    <property type="match status" value="1"/>
</dbReference>
<sequence>MIYVFYNNDPLAQDLGGGAEHFRCLHRALLGSGLPFRLVASRLQDGASAPEVLYIARGSNFLRFYLALWRWFWQRRRTFDDGDVFHFHRNYAAWPKLLLCPSRGSVVVSYHNMSGRVLEGRLGRLAVPIRRLMLVLERRVANLADAIICVSSRDRRELAHTVAAGPFSRAQVVPAAYDEALFERTSCQPPGPELARRLLILGRISHQKNVPLAVRTLEVLAAAGEDWTLTIAGRGEGSKELIRLVARSPASARIRWIGAVPHDDVPALLAEHGILLLTSRYEASPTVVKEALRAMRPVVSTDVGDVADWLEHDRTGFLCAPEPEALAEGARRAARLIEEGRYRPTTHLDRLDEGRLMSEVIGLYRRLATR</sequence>
<dbReference type="Proteomes" id="UP001375743">
    <property type="component" value="Unassembled WGS sequence"/>
</dbReference>
<dbReference type="Gene3D" id="3.40.50.2000">
    <property type="entry name" value="Glycogen Phosphorylase B"/>
    <property type="match status" value="2"/>
</dbReference>
<name>A0ABU8XWA7_9PROT</name>
<evidence type="ECO:0000313" key="3">
    <source>
        <dbReference type="EMBL" id="MEK0085498.1"/>
    </source>
</evidence>
<keyword evidence="3" id="KW-0808">Transferase</keyword>
<dbReference type="GO" id="GO:0016757">
    <property type="term" value="F:glycosyltransferase activity"/>
    <property type="evidence" value="ECO:0007669"/>
    <property type="project" value="UniProtKB-KW"/>
</dbReference>
<dbReference type="Pfam" id="PF13439">
    <property type="entry name" value="Glyco_transf_4"/>
    <property type="match status" value="1"/>
</dbReference>
<proteinExistence type="predicted"/>
<evidence type="ECO:0000313" key="4">
    <source>
        <dbReference type="Proteomes" id="UP001375743"/>
    </source>
</evidence>
<dbReference type="EC" id="2.4.-.-" evidence="3"/>
<organism evidence="3 4">
    <name type="scientific">Benzoatithermus flavus</name>
    <dbReference type="NCBI Taxonomy" id="3108223"/>
    <lineage>
        <taxon>Bacteria</taxon>
        <taxon>Pseudomonadati</taxon>
        <taxon>Pseudomonadota</taxon>
        <taxon>Alphaproteobacteria</taxon>
        <taxon>Geminicoccales</taxon>
        <taxon>Geminicoccaceae</taxon>
        <taxon>Benzoatithermus</taxon>
    </lineage>
</organism>
<accession>A0ABU8XWA7</accession>
<dbReference type="PANTHER" id="PTHR45947:SF3">
    <property type="entry name" value="SULFOQUINOVOSYL TRANSFERASE SQD2"/>
    <property type="match status" value="1"/>
</dbReference>